<dbReference type="OrthoDB" id="5414910at2"/>
<protein>
    <submittedName>
        <fullName evidence="1">Uncharacterized protein</fullName>
    </submittedName>
</protein>
<organism evidence="1 2">
    <name type="scientific">Pseudodesulfovibrio senegalensis</name>
    <dbReference type="NCBI Taxonomy" id="1721087"/>
    <lineage>
        <taxon>Bacteria</taxon>
        <taxon>Pseudomonadati</taxon>
        <taxon>Thermodesulfobacteriota</taxon>
        <taxon>Desulfovibrionia</taxon>
        <taxon>Desulfovibrionales</taxon>
        <taxon>Desulfovibrionaceae</taxon>
    </lineage>
</organism>
<dbReference type="EMBL" id="WAIE01000002">
    <property type="protein sequence ID" value="KAB1442208.1"/>
    <property type="molecule type" value="Genomic_DNA"/>
</dbReference>
<dbReference type="Proteomes" id="UP000438699">
    <property type="component" value="Unassembled WGS sequence"/>
</dbReference>
<dbReference type="AlphaFoldDB" id="A0A6N6N4Q7"/>
<dbReference type="PANTHER" id="PTHR32432">
    <property type="entry name" value="CELL DIVISION PROTEIN FTSA-RELATED"/>
    <property type="match status" value="1"/>
</dbReference>
<dbReference type="Gene3D" id="3.30.420.40">
    <property type="match status" value="2"/>
</dbReference>
<proteinExistence type="predicted"/>
<dbReference type="InterPro" id="IPR050696">
    <property type="entry name" value="FtsA/MreB"/>
</dbReference>
<dbReference type="Gene3D" id="3.30.1490.300">
    <property type="match status" value="1"/>
</dbReference>
<evidence type="ECO:0000313" key="1">
    <source>
        <dbReference type="EMBL" id="KAB1442208.1"/>
    </source>
</evidence>
<comment type="caution">
    <text evidence="1">The sequence shown here is derived from an EMBL/GenBank/DDBJ whole genome shotgun (WGS) entry which is preliminary data.</text>
</comment>
<accession>A0A6N6N4Q7</accession>
<dbReference type="RefSeq" id="WP_151150429.1">
    <property type="nucleotide sequence ID" value="NZ_WAIE01000002.1"/>
</dbReference>
<name>A0A6N6N4Q7_9BACT</name>
<evidence type="ECO:0000313" key="2">
    <source>
        <dbReference type="Proteomes" id="UP000438699"/>
    </source>
</evidence>
<gene>
    <name evidence="1" type="ORF">F8A88_07050</name>
</gene>
<reference evidence="1 2" key="1">
    <citation type="journal article" date="2017" name="Int. J. Syst. Evol. Microbiol.">
        <title>Desulfovibrio senegalensis sp. nov., a mesophilic sulfate reducer isolated from marine sediment.</title>
        <authorList>
            <person name="Thioye A."/>
            <person name="Gam Z.B.A."/>
            <person name="Mbengue M."/>
            <person name="Cayol J.L."/>
            <person name="Joseph-Bartoli M."/>
            <person name="Toure-Kane C."/>
            <person name="Labat M."/>
        </authorList>
    </citation>
    <scope>NUCLEOTIDE SEQUENCE [LARGE SCALE GENOMIC DNA]</scope>
    <source>
        <strain evidence="1 2">DSM 101509</strain>
    </source>
</reference>
<sequence>MFSFNKRVVLGVEVGNEAIDLVRVSSTDTRFRGAGVRRIPIPTGIRPGSDEFVALLGDSITSICGRGALPEIWTTIRTPDVDVGPVLIPRVSSSKVSDTVYWTIKKEKKFDEKNYVFDIRPWGVVKDEGVNKLEVLTAMGRRDRVAELDDWFRRAGFRLAGVTTISAAMQNFYARGLAPETDGLAGLIHVSNEFSAIAIFEGSRLMFSRTIKSGVDSMAETLQQRLTSNGGGLTTNLDEVRTVLLDRFEGRPANEEAFGAGLPDEELFDIITPALLRLARQADRTLEYYFNNFKQRCSVLHLSGELFSSDRVCEYMAAQLGLPAVPVRVLPESARLGEDVREGRLAFNAAAALAMSESGQTINLLVNHEQRAKIRFWQRINDAVSVAGLVLALIVGGLFGWQKIDENAKKAELDKLNVRYAQIDPKVTRKDLSTIAASIVKDHGRLRQLSEQYEALAVLAELARYTPPGIRFLNISIDQQVMSEAQAEGVVTKSSAAPVGVVVLDGVVLLSGEDYNTTLSRFLIKLESSPIFEKYQILSSEVTELSPEGEVLHFILHVSLV</sequence>
<dbReference type="PANTHER" id="PTHR32432:SF3">
    <property type="entry name" value="ETHANOLAMINE UTILIZATION PROTEIN EUTJ"/>
    <property type="match status" value="1"/>
</dbReference>
<keyword evidence="2" id="KW-1185">Reference proteome</keyword>